<keyword evidence="3" id="KW-0949">S-adenosyl-L-methionine</keyword>
<dbReference type="SFLD" id="SFLDS00029">
    <property type="entry name" value="Radical_SAM"/>
    <property type="match status" value="1"/>
</dbReference>
<protein>
    <submittedName>
        <fullName evidence="8">TIGR01212 family radical SAM protein</fullName>
    </submittedName>
</protein>
<evidence type="ECO:0000256" key="1">
    <source>
        <dbReference type="ARBA" id="ARBA00001966"/>
    </source>
</evidence>
<dbReference type="GO" id="GO:0046872">
    <property type="term" value="F:metal ion binding"/>
    <property type="evidence" value="ECO:0007669"/>
    <property type="project" value="UniProtKB-KW"/>
</dbReference>
<proteinExistence type="predicted"/>
<dbReference type="GO" id="GO:0051539">
    <property type="term" value="F:4 iron, 4 sulfur cluster binding"/>
    <property type="evidence" value="ECO:0007669"/>
    <property type="project" value="UniProtKB-KW"/>
</dbReference>
<dbReference type="SMART" id="SM00729">
    <property type="entry name" value="Elp3"/>
    <property type="match status" value="1"/>
</dbReference>
<keyword evidence="2" id="KW-0004">4Fe-4S</keyword>
<dbReference type="InterPro" id="IPR039661">
    <property type="entry name" value="ELP3"/>
</dbReference>
<evidence type="ECO:0000256" key="2">
    <source>
        <dbReference type="ARBA" id="ARBA00022485"/>
    </source>
</evidence>
<dbReference type="Gene3D" id="3.80.30.20">
    <property type="entry name" value="tm_1862 like domain"/>
    <property type="match status" value="1"/>
</dbReference>
<keyword evidence="4" id="KW-0479">Metal-binding</keyword>
<comment type="caution">
    <text evidence="8">The sequence shown here is derived from an EMBL/GenBank/DDBJ whole genome shotgun (WGS) entry which is preliminary data.</text>
</comment>
<keyword evidence="6" id="KW-0411">Iron-sulfur</keyword>
<reference evidence="8" key="2">
    <citation type="journal article" date="2021" name="PeerJ">
        <title>Extensive microbial diversity within the chicken gut microbiome revealed by metagenomics and culture.</title>
        <authorList>
            <person name="Gilroy R."/>
            <person name="Ravi A."/>
            <person name="Getino M."/>
            <person name="Pursley I."/>
            <person name="Horton D.L."/>
            <person name="Alikhan N.F."/>
            <person name="Baker D."/>
            <person name="Gharbi K."/>
            <person name="Hall N."/>
            <person name="Watson M."/>
            <person name="Adriaenssens E.M."/>
            <person name="Foster-Nyarko E."/>
            <person name="Jarju S."/>
            <person name="Secka A."/>
            <person name="Antonio M."/>
            <person name="Oren A."/>
            <person name="Chaudhuri R.R."/>
            <person name="La Ragione R."/>
            <person name="Hildebrand F."/>
            <person name="Pallen M.J."/>
        </authorList>
    </citation>
    <scope>NUCLEOTIDE SEQUENCE</scope>
    <source>
        <strain evidence="8">G3-4614</strain>
    </source>
</reference>
<dbReference type="PANTHER" id="PTHR11135">
    <property type="entry name" value="HISTONE ACETYLTRANSFERASE-RELATED"/>
    <property type="match status" value="1"/>
</dbReference>
<dbReference type="InterPro" id="IPR032432">
    <property type="entry name" value="Radical_SAM_C"/>
</dbReference>
<dbReference type="InterPro" id="IPR005911">
    <property type="entry name" value="YhcC-like"/>
</dbReference>
<evidence type="ECO:0000256" key="5">
    <source>
        <dbReference type="ARBA" id="ARBA00023004"/>
    </source>
</evidence>
<evidence type="ECO:0000313" key="9">
    <source>
        <dbReference type="Proteomes" id="UP000823636"/>
    </source>
</evidence>
<sequence length="316" mass="35163">MTLLPFNDMGLFFRKRFPRFKVQKISVDAGFSCPNRDGSKGLGGCIYCNNAAFTPSYCGNGAGVSEQIARGREFFARKYPDMRYLVYFQSYTGTYAAVERVKSLYDEALSCDGVEGLIIATRPDCMPDELLDYLHGVSQRRFVLVEYGAESCNDDTLVRINRCHTWNDTVDAVSRTAERGILCGLHLILGLPGEGREAILRSADVVSQLPVTTLKLHQLQVIRGTALARMFGEDGNAVHVYGLQEYVGLVADFIERVRPDIVMDRFVSQSPSELLVAPRWGVKNHEFTALLTAEMKRRSTCQGAKYSGEQSPSVSL</sequence>
<dbReference type="InterPro" id="IPR058240">
    <property type="entry name" value="rSAM_sf"/>
</dbReference>
<dbReference type="Pfam" id="PF04055">
    <property type="entry name" value="Radical_SAM"/>
    <property type="match status" value="1"/>
</dbReference>
<dbReference type="InterPro" id="IPR007197">
    <property type="entry name" value="rSAM"/>
</dbReference>
<reference evidence="8" key="1">
    <citation type="submission" date="2020-10" db="EMBL/GenBank/DDBJ databases">
        <authorList>
            <person name="Gilroy R."/>
        </authorList>
    </citation>
    <scope>NUCLEOTIDE SEQUENCE</scope>
    <source>
        <strain evidence="8">G3-4614</strain>
    </source>
</reference>
<dbReference type="Pfam" id="PF16199">
    <property type="entry name" value="Radical_SAM_C"/>
    <property type="match status" value="1"/>
</dbReference>
<name>A0A9D9E1F1_9BACT</name>
<evidence type="ECO:0000256" key="3">
    <source>
        <dbReference type="ARBA" id="ARBA00022691"/>
    </source>
</evidence>
<keyword evidence="5" id="KW-0408">Iron</keyword>
<evidence type="ECO:0000313" key="8">
    <source>
        <dbReference type="EMBL" id="MBO8437448.1"/>
    </source>
</evidence>
<dbReference type="SUPFAM" id="SSF102114">
    <property type="entry name" value="Radical SAM enzymes"/>
    <property type="match status" value="1"/>
</dbReference>
<feature type="domain" description="Elp3/MiaA/NifB-like radical SAM core" evidence="7">
    <location>
        <begin position="23"/>
        <end position="252"/>
    </location>
</feature>
<dbReference type="AlphaFoldDB" id="A0A9D9E1F1"/>
<dbReference type="InterPro" id="IPR006638">
    <property type="entry name" value="Elp3/MiaA/NifB-like_rSAM"/>
</dbReference>
<dbReference type="EMBL" id="JADIMW010000008">
    <property type="protein sequence ID" value="MBO8437448.1"/>
    <property type="molecule type" value="Genomic_DNA"/>
</dbReference>
<dbReference type="SFLD" id="SFLDG01086">
    <property type="entry name" value="elongater_protein-like"/>
    <property type="match status" value="1"/>
</dbReference>
<dbReference type="InterPro" id="IPR023404">
    <property type="entry name" value="rSAM_horseshoe"/>
</dbReference>
<evidence type="ECO:0000259" key="7">
    <source>
        <dbReference type="SMART" id="SM00729"/>
    </source>
</evidence>
<organism evidence="8 9">
    <name type="scientific">Candidatus Caccoplasma merdipullorum</name>
    <dbReference type="NCBI Taxonomy" id="2840718"/>
    <lineage>
        <taxon>Bacteria</taxon>
        <taxon>Pseudomonadati</taxon>
        <taxon>Bacteroidota</taxon>
        <taxon>Bacteroidia</taxon>
        <taxon>Bacteroidales</taxon>
        <taxon>Bacteroidaceae</taxon>
        <taxon>Bacteroidaceae incertae sedis</taxon>
        <taxon>Candidatus Caccoplasma</taxon>
    </lineage>
</organism>
<comment type="cofactor">
    <cofactor evidence="1">
        <name>[4Fe-4S] cluster</name>
        <dbReference type="ChEBI" id="CHEBI:49883"/>
    </cofactor>
</comment>
<dbReference type="SFLD" id="SFLDG01091">
    <property type="entry name" value="uncharacterized_CHP01210-like"/>
    <property type="match status" value="1"/>
</dbReference>
<evidence type="ECO:0000256" key="6">
    <source>
        <dbReference type="ARBA" id="ARBA00023014"/>
    </source>
</evidence>
<accession>A0A9D9E1F1</accession>
<gene>
    <name evidence="8" type="ORF">IAC54_00925</name>
</gene>
<dbReference type="PANTHER" id="PTHR11135:SF1">
    <property type="entry name" value="PROTEIN YHCC"/>
    <property type="match status" value="1"/>
</dbReference>
<dbReference type="NCBIfam" id="TIGR01212">
    <property type="entry name" value="TIGR01212 family radical SAM protein"/>
    <property type="match status" value="1"/>
</dbReference>
<dbReference type="Proteomes" id="UP000823636">
    <property type="component" value="Unassembled WGS sequence"/>
</dbReference>
<evidence type="ECO:0000256" key="4">
    <source>
        <dbReference type="ARBA" id="ARBA00022723"/>
    </source>
</evidence>
<dbReference type="GO" id="GO:0003824">
    <property type="term" value="F:catalytic activity"/>
    <property type="evidence" value="ECO:0007669"/>
    <property type="project" value="InterPro"/>
</dbReference>